<name>A0A3S5AGT4_9PLAT</name>
<keyword evidence="2" id="KW-1015">Disulfide bond</keyword>
<dbReference type="EMBL" id="CAAALY010043870">
    <property type="protein sequence ID" value="VEL19916.1"/>
    <property type="molecule type" value="Genomic_DNA"/>
</dbReference>
<dbReference type="FunFam" id="2.20.100.10:FF:000080">
    <property type="entry name" value="SCO-spondin"/>
    <property type="match status" value="1"/>
</dbReference>
<evidence type="ECO:0000256" key="2">
    <source>
        <dbReference type="ARBA" id="ARBA00023157"/>
    </source>
</evidence>
<evidence type="ECO:0000256" key="1">
    <source>
        <dbReference type="ARBA" id="ARBA00022737"/>
    </source>
</evidence>
<dbReference type="PROSITE" id="PS50092">
    <property type="entry name" value="TSP1"/>
    <property type="match status" value="1"/>
</dbReference>
<dbReference type="AlphaFoldDB" id="A0A3S5AGT4"/>
<dbReference type="Proteomes" id="UP000784294">
    <property type="component" value="Unassembled WGS sequence"/>
</dbReference>
<dbReference type="InterPro" id="IPR036383">
    <property type="entry name" value="TSP1_rpt_sf"/>
</dbReference>
<reference evidence="3" key="1">
    <citation type="submission" date="2018-11" db="EMBL/GenBank/DDBJ databases">
        <authorList>
            <consortium name="Pathogen Informatics"/>
        </authorList>
    </citation>
    <scope>NUCLEOTIDE SEQUENCE</scope>
</reference>
<dbReference type="SMART" id="SM00209">
    <property type="entry name" value="TSP1"/>
    <property type="match status" value="1"/>
</dbReference>
<comment type="caution">
    <text evidence="3">The sequence shown here is derived from an EMBL/GenBank/DDBJ whole genome shotgun (WGS) entry which is preliminary data.</text>
</comment>
<dbReference type="Gene3D" id="2.20.100.10">
    <property type="entry name" value="Thrombospondin type-1 (TSP1) repeat"/>
    <property type="match status" value="1"/>
</dbReference>
<evidence type="ECO:0000313" key="4">
    <source>
        <dbReference type="Proteomes" id="UP000784294"/>
    </source>
</evidence>
<dbReference type="SUPFAM" id="SSF82895">
    <property type="entry name" value="TSP-1 type 1 repeat"/>
    <property type="match status" value="1"/>
</dbReference>
<dbReference type="InterPro" id="IPR000884">
    <property type="entry name" value="TSP1_rpt"/>
</dbReference>
<dbReference type="InterPro" id="IPR052065">
    <property type="entry name" value="Compl_asym_regulator"/>
</dbReference>
<accession>A0A3S5AGT4</accession>
<keyword evidence="1" id="KW-0677">Repeat</keyword>
<organism evidence="3 4">
    <name type="scientific">Protopolystoma xenopodis</name>
    <dbReference type="NCBI Taxonomy" id="117903"/>
    <lineage>
        <taxon>Eukaryota</taxon>
        <taxon>Metazoa</taxon>
        <taxon>Spiralia</taxon>
        <taxon>Lophotrochozoa</taxon>
        <taxon>Platyhelminthes</taxon>
        <taxon>Monogenea</taxon>
        <taxon>Polyopisthocotylea</taxon>
        <taxon>Polystomatidea</taxon>
        <taxon>Polystomatidae</taxon>
        <taxon>Protopolystoma</taxon>
    </lineage>
</organism>
<evidence type="ECO:0000313" key="3">
    <source>
        <dbReference type="EMBL" id="VEL19916.1"/>
    </source>
</evidence>
<sequence length="183" mass="20100">MRMYSVKACSPAHYTVVGRHGHHGQNARSPVVPEAHRAASEHVIAQRRQIKAVNAPDPILWWVKLAGNKLGPTIMDMDDGLLKSIKHLVIYLFPISLQVRACSSADCAVDGAWGPWSWWSHCSRSCGGGQRRRMRQCNSPSPAFGGVDCGSEADGVQSEDCNMEPCPGRLLSERPRGSLLRLM</sequence>
<dbReference type="PANTHER" id="PTHR22906:SF21">
    <property type="entry name" value="SEMA DOMAIN-CONTAINING PROTEIN"/>
    <property type="match status" value="1"/>
</dbReference>
<gene>
    <name evidence="3" type="ORF">PXEA_LOCUS13356</name>
</gene>
<protein>
    <submittedName>
        <fullName evidence="3">Uncharacterized protein</fullName>
    </submittedName>
</protein>
<proteinExistence type="predicted"/>
<dbReference type="OrthoDB" id="6262482at2759"/>
<dbReference type="PANTHER" id="PTHR22906">
    <property type="entry name" value="PROPERDIN"/>
    <property type="match status" value="1"/>
</dbReference>
<dbReference type="Pfam" id="PF00090">
    <property type="entry name" value="TSP_1"/>
    <property type="match status" value="1"/>
</dbReference>
<keyword evidence="4" id="KW-1185">Reference proteome</keyword>